<dbReference type="Gene3D" id="3.40.640.10">
    <property type="entry name" value="Type I PLP-dependent aspartate aminotransferase-like (Major domain)"/>
    <property type="match status" value="1"/>
</dbReference>
<dbReference type="STRING" id="1121324.CLIT_4c01010"/>
<dbReference type="InterPro" id="IPR000310">
    <property type="entry name" value="Orn/Lys/Arg_deCO2ase_major_dom"/>
</dbReference>
<comment type="caution">
    <text evidence="8">The sequence shown here is derived from an EMBL/GenBank/DDBJ whole genome shotgun (WGS) entry which is preliminary data.</text>
</comment>
<dbReference type="eggNOG" id="COG1982">
    <property type="taxonomic scope" value="Bacteria"/>
</dbReference>
<dbReference type="InterPro" id="IPR052357">
    <property type="entry name" value="Orn_Lys_Arg_decarboxylase-I"/>
</dbReference>
<sequence>MVKDQNKMPLFEAVKAYHDKKVVPFDVPGHKHGQGLLEFADFVGETVMQIDVNSMKPLDYLSNPVSVIKQAQELAAHAFSADHCFFLVNGTTSAVQAMIMSACSPGDKIILPRNAHKSAINGIILSGAQPVYVQPELDKELGIAMGVTPEAIEKAIDENPDAKAVFIINPTYYGYTSNLSDIVKLCHEKGIIVLVDEAHGAHFSFHESLPQSAMSAGADMSSVSLHKTGGSLTQSSLLLMKEDRIQESLVRAMINLTLTTSASYLLMSSLDVARKQLAVRGKETLDRVLQISRWARDEINKIDGLYAFGRERINGCGVFNFDETKLGIDVNGIGLTGFEAYDILRDEYNIQMELGDVCNILAIISVGDDEKSVKALVDAISDMAKRYRRESLDIGTLPLENPEVVVSPRQAFYGMKKMVRLEESEGMICAESVMAYPPGIPVVTMGEKITKEIIEYIQFMKTQHTTLSGTKDQYIENIEVLAF</sequence>
<feature type="domain" description="Orn/Lys/Arg decarboxylases family 1 pyridoxal-P attachment site" evidence="6">
    <location>
        <begin position="9"/>
        <end position="323"/>
    </location>
</feature>
<comment type="cofactor">
    <cofactor evidence="1">
        <name>pyridoxal 5'-phosphate</name>
        <dbReference type="ChEBI" id="CHEBI:597326"/>
    </cofactor>
</comment>
<dbReference type="OrthoDB" id="9815233at2"/>
<proteinExistence type="inferred from homology"/>
<evidence type="ECO:0000256" key="4">
    <source>
        <dbReference type="ARBA" id="ARBA00022898"/>
    </source>
</evidence>
<dbReference type="InterPro" id="IPR015421">
    <property type="entry name" value="PyrdxlP-dep_Trfase_major"/>
</dbReference>
<evidence type="ECO:0000313" key="8">
    <source>
        <dbReference type="EMBL" id="KDR96264.1"/>
    </source>
</evidence>
<dbReference type="Gene3D" id="3.90.100.10">
    <property type="entry name" value="Orn/Lys/Arg decarboxylase, C-terminal domain"/>
    <property type="match status" value="1"/>
</dbReference>
<evidence type="ECO:0000259" key="6">
    <source>
        <dbReference type="Pfam" id="PF01276"/>
    </source>
</evidence>
<reference evidence="8 9" key="1">
    <citation type="submission" date="2014-03" db="EMBL/GenBank/DDBJ databases">
        <title>Genome sequence of Clostridium litorale W6, DSM 5388.</title>
        <authorList>
            <person name="Poehlein A."/>
            <person name="Jagirdar A."/>
            <person name="Khonsari B."/>
            <person name="Chibani C.M."/>
            <person name="Gutierrez Gutierrez D.A."/>
            <person name="Davydova E."/>
            <person name="Alghaithi H.S."/>
            <person name="Nair K.P."/>
            <person name="Dhamotharan K."/>
            <person name="Chandran L."/>
            <person name="G W."/>
            <person name="Daniel R."/>
        </authorList>
    </citation>
    <scope>NUCLEOTIDE SEQUENCE [LARGE SCALE GENOMIC DNA]</scope>
    <source>
        <strain evidence="8 9">W6</strain>
    </source>
</reference>
<evidence type="ECO:0000259" key="7">
    <source>
        <dbReference type="Pfam" id="PF03711"/>
    </source>
</evidence>
<keyword evidence="3" id="KW-0210">Decarboxylase</keyword>
<dbReference type="SUPFAM" id="SSF53383">
    <property type="entry name" value="PLP-dependent transferases"/>
    <property type="match status" value="1"/>
</dbReference>
<name>A0A069RGV4_PEPLI</name>
<evidence type="ECO:0000313" key="9">
    <source>
        <dbReference type="Proteomes" id="UP000027946"/>
    </source>
</evidence>
<dbReference type="InterPro" id="IPR015424">
    <property type="entry name" value="PyrdxlP-dep_Trfase"/>
</dbReference>
<dbReference type="PANTHER" id="PTHR43277">
    <property type="entry name" value="ARGININE DECARBOXYLASE"/>
    <property type="match status" value="1"/>
</dbReference>
<dbReference type="Pfam" id="PF01276">
    <property type="entry name" value="OKR_DC_1"/>
    <property type="match status" value="1"/>
</dbReference>
<dbReference type="GO" id="GO:0008792">
    <property type="term" value="F:arginine decarboxylase activity"/>
    <property type="evidence" value="ECO:0007669"/>
    <property type="project" value="UniProtKB-EC"/>
</dbReference>
<dbReference type="CDD" id="cd00615">
    <property type="entry name" value="Orn_deC_like"/>
    <property type="match status" value="1"/>
</dbReference>
<keyword evidence="9" id="KW-1185">Reference proteome</keyword>
<accession>A0A069RGV4</accession>
<evidence type="ECO:0000256" key="1">
    <source>
        <dbReference type="ARBA" id="ARBA00001933"/>
    </source>
</evidence>
<evidence type="ECO:0000256" key="5">
    <source>
        <dbReference type="ARBA" id="ARBA00023239"/>
    </source>
</evidence>
<feature type="domain" description="Orn/Lys/Arg decarboxylase C-terminal" evidence="7">
    <location>
        <begin position="373"/>
        <end position="469"/>
    </location>
</feature>
<dbReference type="EC" id="4.1.1.19" evidence="8"/>
<evidence type="ECO:0000256" key="3">
    <source>
        <dbReference type="ARBA" id="ARBA00022793"/>
    </source>
</evidence>
<keyword evidence="5 8" id="KW-0456">Lyase</keyword>
<comment type="similarity">
    <text evidence="2">Belongs to the Orn/Lys/Arg decarboxylase class-I family.</text>
</comment>
<gene>
    <name evidence="8" type="primary">speA</name>
    <name evidence="8" type="ORF">CLIT_4c01010</name>
</gene>
<organism evidence="8 9">
    <name type="scientific">Peptoclostridium litorale DSM 5388</name>
    <dbReference type="NCBI Taxonomy" id="1121324"/>
    <lineage>
        <taxon>Bacteria</taxon>
        <taxon>Bacillati</taxon>
        <taxon>Bacillota</taxon>
        <taxon>Clostridia</taxon>
        <taxon>Peptostreptococcales</taxon>
        <taxon>Peptoclostridiaceae</taxon>
        <taxon>Peptoclostridium</taxon>
    </lineage>
</organism>
<dbReference type="RefSeq" id="WP_038261994.1">
    <property type="nucleotide sequence ID" value="NZ_FSRH01000009.1"/>
</dbReference>
<dbReference type="InterPro" id="IPR008286">
    <property type="entry name" value="Prn/Lys/Arg_de-COase_C"/>
</dbReference>
<dbReference type="EMBL" id="JJMM01000004">
    <property type="protein sequence ID" value="KDR96264.1"/>
    <property type="molecule type" value="Genomic_DNA"/>
</dbReference>
<protein>
    <submittedName>
        <fullName evidence="8">Arginine decarboxylase SpeA</fullName>
        <ecNumber evidence="8">4.1.1.19</ecNumber>
    </submittedName>
</protein>
<dbReference type="PANTHER" id="PTHR43277:SF4">
    <property type="entry name" value="ARGININE DECARBOXYLASE"/>
    <property type="match status" value="1"/>
</dbReference>
<dbReference type="Proteomes" id="UP000027946">
    <property type="component" value="Unassembled WGS sequence"/>
</dbReference>
<keyword evidence="4" id="KW-0663">Pyridoxal phosphate</keyword>
<dbReference type="Pfam" id="PF03711">
    <property type="entry name" value="OKR_DC_1_C"/>
    <property type="match status" value="1"/>
</dbReference>
<dbReference type="AlphaFoldDB" id="A0A069RGV4"/>
<evidence type="ECO:0000256" key="2">
    <source>
        <dbReference type="ARBA" id="ARBA00010671"/>
    </source>
</evidence>